<evidence type="ECO:0000313" key="3">
    <source>
        <dbReference type="Proteomes" id="UP001596114"/>
    </source>
</evidence>
<organism evidence="2 3">
    <name type="scientific">Rhodanobacter ginsengisoli</name>
    <dbReference type="NCBI Taxonomy" id="418646"/>
    <lineage>
        <taxon>Bacteria</taxon>
        <taxon>Pseudomonadati</taxon>
        <taxon>Pseudomonadota</taxon>
        <taxon>Gammaproteobacteria</taxon>
        <taxon>Lysobacterales</taxon>
        <taxon>Rhodanobacteraceae</taxon>
        <taxon>Rhodanobacter</taxon>
    </lineage>
</organism>
<dbReference type="Gene3D" id="1.25.40.10">
    <property type="entry name" value="Tetratricopeptide repeat domain"/>
    <property type="match status" value="2"/>
</dbReference>
<name>A0ABW0QKT9_9GAMM</name>
<dbReference type="InterPro" id="IPR019734">
    <property type="entry name" value="TPR_rpt"/>
</dbReference>
<evidence type="ECO:0000256" key="1">
    <source>
        <dbReference type="PROSITE-ProRule" id="PRU00339"/>
    </source>
</evidence>
<dbReference type="InterPro" id="IPR011990">
    <property type="entry name" value="TPR-like_helical_dom_sf"/>
</dbReference>
<dbReference type="Pfam" id="PF13371">
    <property type="entry name" value="TPR_9"/>
    <property type="match status" value="1"/>
</dbReference>
<keyword evidence="1" id="KW-0802">TPR repeat</keyword>
<sequence length="583" mass="63804">MESSVRSGLTKFKQLRHFTAVTLLALGLGACTGLPSRPARETPGAAQPLARMIVVTPDTAHDVLAQLLAGEMALTHADLKGASGHYDKAMALSADPRVAERAAALAIAVHDGAAAQRALDRWQLLGATPARMAQSRAELALDRGDTGEAKHQLELLITSGDKDAWRQFGRVLVAARDQAQAARLLEALATPQRLPDDAHAWLAMSELGDKLGRHAYAMQIANAAMQRFKSAETYAWAAQMRFKDGDRDGARALLQKALAKAPKNIQLRLAYAGMLSQAGDYAGASRLLGHGPQNIDTYGMRAGLAAHNKDEKALAALYRELQKAPPDVREHGAYLLGQLAEMQHRDTEALDWYGQVGDDDEHAFDADLRSAVILHAQGKLAQAHQLLGQMQLDYLDQPAQLRQAWQLDAELYLQEHKYAKAETAFSRALQVVPDDPGLLYGRGLTYAEAGQIDLAVKDFQHLLKIKPGDVDASNALGFTLADANRDLPEAERLIRAARAAKPNDPAIADSWGWLQYRMGHLDQAERTLRGAWQARKDADVGVHLGEVLWKQGHRQDAQRVFDEVRKLDPHSSSLQEALKRLHP</sequence>
<dbReference type="RefSeq" id="WP_377317450.1">
    <property type="nucleotide sequence ID" value="NZ_JBHSNF010000001.1"/>
</dbReference>
<reference evidence="3" key="1">
    <citation type="journal article" date="2019" name="Int. J. Syst. Evol. Microbiol.">
        <title>The Global Catalogue of Microorganisms (GCM) 10K type strain sequencing project: providing services to taxonomists for standard genome sequencing and annotation.</title>
        <authorList>
            <consortium name="The Broad Institute Genomics Platform"/>
            <consortium name="The Broad Institute Genome Sequencing Center for Infectious Disease"/>
            <person name="Wu L."/>
            <person name="Ma J."/>
        </authorList>
    </citation>
    <scope>NUCLEOTIDE SEQUENCE [LARGE SCALE GENOMIC DNA]</scope>
    <source>
        <strain evidence="3">CGMCC 1.16619</strain>
    </source>
</reference>
<feature type="repeat" description="TPR" evidence="1">
    <location>
        <begin position="436"/>
        <end position="469"/>
    </location>
</feature>
<dbReference type="PROSITE" id="PS51257">
    <property type="entry name" value="PROKAR_LIPOPROTEIN"/>
    <property type="match status" value="1"/>
</dbReference>
<gene>
    <name evidence="2" type="ORF">ACFPPA_03845</name>
</gene>
<dbReference type="EMBL" id="JBHSNF010000001">
    <property type="protein sequence ID" value="MFC5524869.1"/>
    <property type="molecule type" value="Genomic_DNA"/>
</dbReference>
<feature type="repeat" description="TPR" evidence="1">
    <location>
        <begin position="402"/>
        <end position="435"/>
    </location>
</feature>
<accession>A0ABW0QKT9</accession>
<dbReference type="Pfam" id="PF14559">
    <property type="entry name" value="TPR_19"/>
    <property type="match status" value="1"/>
</dbReference>
<dbReference type="Proteomes" id="UP001596114">
    <property type="component" value="Unassembled WGS sequence"/>
</dbReference>
<comment type="caution">
    <text evidence="2">The sequence shown here is derived from an EMBL/GenBank/DDBJ whole genome shotgun (WGS) entry which is preliminary data.</text>
</comment>
<dbReference type="PANTHER" id="PTHR12558">
    <property type="entry name" value="CELL DIVISION CYCLE 16,23,27"/>
    <property type="match status" value="1"/>
</dbReference>
<protein>
    <submittedName>
        <fullName evidence="2">Tetratricopeptide repeat protein</fullName>
    </submittedName>
</protein>
<dbReference type="SMART" id="SM00028">
    <property type="entry name" value="TPR"/>
    <property type="match status" value="5"/>
</dbReference>
<dbReference type="PANTHER" id="PTHR12558:SF13">
    <property type="entry name" value="CELL DIVISION CYCLE PROTEIN 27 HOMOLOG"/>
    <property type="match status" value="1"/>
</dbReference>
<evidence type="ECO:0000313" key="2">
    <source>
        <dbReference type="EMBL" id="MFC5524869.1"/>
    </source>
</evidence>
<proteinExistence type="predicted"/>
<dbReference type="SUPFAM" id="SSF48452">
    <property type="entry name" value="TPR-like"/>
    <property type="match status" value="3"/>
</dbReference>
<feature type="repeat" description="TPR" evidence="1">
    <location>
        <begin position="538"/>
        <end position="571"/>
    </location>
</feature>
<keyword evidence="3" id="KW-1185">Reference proteome</keyword>
<dbReference type="PROSITE" id="PS50005">
    <property type="entry name" value="TPR"/>
    <property type="match status" value="3"/>
</dbReference>